<evidence type="ECO:0000313" key="2">
    <source>
        <dbReference type="Proteomes" id="UP001620339"/>
    </source>
</evidence>
<evidence type="ECO:0000313" key="1">
    <source>
        <dbReference type="EMBL" id="MFK2876643.1"/>
    </source>
</evidence>
<comment type="caution">
    <text evidence="1">The sequence shown here is derived from an EMBL/GenBank/DDBJ whole genome shotgun (WGS) entry which is preliminary data.</text>
</comment>
<name>A0ABW8J2X1_9GAMM</name>
<keyword evidence="2" id="KW-1185">Reference proteome</keyword>
<dbReference type="Proteomes" id="UP001620339">
    <property type="component" value="Unassembled WGS sequence"/>
</dbReference>
<dbReference type="EMBL" id="JADIKK010000008">
    <property type="protein sequence ID" value="MFK2876643.1"/>
    <property type="molecule type" value="Genomic_DNA"/>
</dbReference>
<sequence length="159" mass="17639">MPTVDQVLEAVHGALREFKMEMPSLNSLISTQLTSPKLSCVNFAGAILERLSANPQEWPCSQYIYPSGLFLNVTLMGDPSEYNHGFCVYFYNNVAYVIQAFLDHKIRLITPMGVDVFVANIVKLRSGKREDVAAGYAGISSVDISTKNYALNAMYVFKA</sequence>
<gene>
    <name evidence="1" type="ORF">ISP25_06135</name>
</gene>
<reference evidence="1 2" key="1">
    <citation type="submission" date="2020-10" db="EMBL/GenBank/DDBJ databases">
        <title>Phylogeny of dyella-like bacteria.</title>
        <authorList>
            <person name="Fu J."/>
        </authorList>
    </citation>
    <scope>NUCLEOTIDE SEQUENCE [LARGE SCALE GENOMIC DNA]</scope>
    <source>
        <strain evidence="1 2">KACC 19113</strain>
    </source>
</reference>
<accession>A0ABW8J2X1</accession>
<organism evidence="1 2">
    <name type="scientific">Rhodanobacter hydrolyticus</name>
    <dbReference type="NCBI Taxonomy" id="2250595"/>
    <lineage>
        <taxon>Bacteria</taxon>
        <taxon>Pseudomonadati</taxon>
        <taxon>Pseudomonadota</taxon>
        <taxon>Gammaproteobacteria</taxon>
        <taxon>Lysobacterales</taxon>
        <taxon>Rhodanobacteraceae</taxon>
        <taxon>Rhodanobacter</taxon>
    </lineage>
</organism>
<proteinExistence type="predicted"/>
<protein>
    <submittedName>
        <fullName evidence="1">Uncharacterized protein</fullName>
    </submittedName>
</protein>
<dbReference type="RefSeq" id="WP_404612482.1">
    <property type="nucleotide sequence ID" value="NZ_JADIKK010000008.1"/>
</dbReference>